<dbReference type="Pfam" id="PF05751">
    <property type="entry name" value="FixH"/>
    <property type="match status" value="1"/>
</dbReference>
<gene>
    <name evidence="2" type="ORF">N800_03720</name>
</gene>
<protein>
    <submittedName>
        <fullName evidence="2">FixH</fullName>
    </submittedName>
</protein>
<proteinExistence type="predicted"/>
<sequence length="165" mass="17847">MSDKRSPWREPIVWLIVALPAVAVIGGIVMVVVSSRAGNIDAVSDNVQRTAQIQTTDLGPDERAKQLGLGAVFRIAKDGVQVFPASGTFDRTQTLHLALQHPNRGEEDLKVDLKPDELGWSAPLDVDGGHDWSLQLTSASGDWRLRGRLPRGQQAAHLGSSLAEQ</sequence>
<dbReference type="eggNOG" id="COG3198">
    <property type="taxonomic scope" value="Bacteria"/>
</dbReference>
<dbReference type="STRING" id="1385517.N800_03720"/>
<keyword evidence="1" id="KW-0812">Transmembrane</keyword>
<evidence type="ECO:0000313" key="2">
    <source>
        <dbReference type="EMBL" id="KGM53544.1"/>
    </source>
</evidence>
<accession>A0A0A0ESQ6</accession>
<dbReference type="AlphaFoldDB" id="A0A0A0ESQ6"/>
<evidence type="ECO:0000256" key="1">
    <source>
        <dbReference type="SAM" id="Phobius"/>
    </source>
</evidence>
<dbReference type="InterPro" id="IPR008620">
    <property type="entry name" value="FixH"/>
</dbReference>
<keyword evidence="3" id="KW-1185">Reference proteome</keyword>
<keyword evidence="1" id="KW-0472">Membrane</keyword>
<dbReference type="Proteomes" id="UP000029998">
    <property type="component" value="Unassembled WGS sequence"/>
</dbReference>
<name>A0A0A0ESQ6_9GAMM</name>
<dbReference type="RefSeq" id="WP_036139008.1">
    <property type="nucleotide sequence ID" value="NZ_AVPU01000025.1"/>
</dbReference>
<dbReference type="OrthoDB" id="5948217at2"/>
<reference evidence="2 3" key="1">
    <citation type="submission" date="2013-08" db="EMBL/GenBank/DDBJ databases">
        <title>Genome sequencing of Lysobacter.</title>
        <authorList>
            <person name="Zhang S."/>
            <person name="Wang G."/>
        </authorList>
    </citation>
    <scope>NUCLEOTIDE SEQUENCE [LARGE SCALE GENOMIC DNA]</scope>
    <source>
        <strain evidence="2 3">GH1-9</strain>
    </source>
</reference>
<feature type="transmembrane region" description="Helical" evidence="1">
    <location>
        <begin position="12"/>
        <end position="33"/>
    </location>
</feature>
<evidence type="ECO:0000313" key="3">
    <source>
        <dbReference type="Proteomes" id="UP000029998"/>
    </source>
</evidence>
<comment type="caution">
    <text evidence="2">The sequence shown here is derived from an EMBL/GenBank/DDBJ whole genome shotgun (WGS) entry which is preliminary data.</text>
</comment>
<organism evidence="2 3">
    <name type="scientific">Lysobacter daejeonensis GH1-9</name>
    <dbReference type="NCBI Taxonomy" id="1385517"/>
    <lineage>
        <taxon>Bacteria</taxon>
        <taxon>Pseudomonadati</taxon>
        <taxon>Pseudomonadota</taxon>
        <taxon>Gammaproteobacteria</taxon>
        <taxon>Lysobacterales</taxon>
        <taxon>Lysobacteraceae</taxon>
        <taxon>Aerolutibacter</taxon>
    </lineage>
</organism>
<dbReference type="EMBL" id="AVPU01000025">
    <property type="protein sequence ID" value="KGM53544.1"/>
    <property type="molecule type" value="Genomic_DNA"/>
</dbReference>
<keyword evidence="1" id="KW-1133">Transmembrane helix</keyword>